<dbReference type="Pfam" id="PF04542">
    <property type="entry name" value="Sigma70_r2"/>
    <property type="match status" value="1"/>
</dbReference>
<dbReference type="PROSITE" id="PS01063">
    <property type="entry name" value="SIGMA70_ECF"/>
    <property type="match status" value="1"/>
</dbReference>
<feature type="region of interest" description="Disordered" evidence="7">
    <location>
        <begin position="1"/>
        <end position="50"/>
    </location>
</feature>
<dbReference type="InterPro" id="IPR013249">
    <property type="entry name" value="RNA_pol_sigma70_r4_t2"/>
</dbReference>
<dbReference type="NCBIfam" id="TIGR02937">
    <property type="entry name" value="sigma70-ECF"/>
    <property type="match status" value="1"/>
</dbReference>
<dbReference type="KEGG" id="poz:I0K15_06760"/>
<reference evidence="10 11" key="1">
    <citation type="submission" date="2020-11" db="EMBL/GenBank/DDBJ databases">
        <title>Description of Pontivivens ytuae sp. nov. isolated from deep sea sediment of Mariana Trench.</title>
        <authorList>
            <person name="Wang Z."/>
            <person name="Sun Q.-L."/>
            <person name="Xu X.-D."/>
            <person name="Tang Y.-Z."/>
            <person name="Zhang J."/>
        </authorList>
    </citation>
    <scope>NUCLEOTIDE SEQUENCE [LARGE SCALE GENOMIC DNA]</scope>
    <source>
        <strain evidence="10 11">MT2928</strain>
    </source>
</reference>
<feature type="domain" description="RNA polymerase sigma factor 70 region 4 type 2" evidence="9">
    <location>
        <begin position="170"/>
        <end position="221"/>
    </location>
</feature>
<dbReference type="EMBL" id="CP064942">
    <property type="protein sequence ID" value="QPH55430.1"/>
    <property type="molecule type" value="Genomic_DNA"/>
</dbReference>
<evidence type="ECO:0000256" key="7">
    <source>
        <dbReference type="SAM" id="MobiDB-lite"/>
    </source>
</evidence>
<feature type="domain" description="RNA polymerase sigma-70 region 2" evidence="8">
    <location>
        <begin position="72"/>
        <end position="140"/>
    </location>
</feature>
<accession>A0A7S9QE02</accession>
<dbReference type="Gene3D" id="1.10.1740.10">
    <property type="match status" value="1"/>
</dbReference>
<evidence type="ECO:0000256" key="1">
    <source>
        <dbReference type="ARBA" id="ARBA00010641"/>
    </source>
</evidence>
<keyword evidence="2 6" id="KW-0805">Transcription regulation</keyword>
<dbReference type="InterPro" id="IPR014284">
    <property type="entry name" value="RNA_pol_sigma-70_dom"/>
</dbReference>
<sequence length="236" mass="26475">MYRKGAASGHPVNDFRRIGVAQAARSRGQDVPDPHPKPSSEPATIPDDDPRSEEIALLLRVAQQDKSAFAELFGRYAGRVKSFLLRYAMPDDQAEEIAQEVMVQVWRKASSYDPVKAAPSTWIFAIARNRRIDLIRRGARRQPDPDDPMFQPDPEPDGGAAVSAMERQTQVREALATLPDNQRTVLFATFFEGLSQVEIAEREGVPLGTVKSRVRLAFARMRDRLGPDMIQELYDD</sequence>
<dbReference type="SUPFAM" id="SSF88946">
    <property type="entry name" value="Sigma2 domain of RNA polymerase sigma factors"/>
    <property type="match status" value="1"/>
</dbReference>
<name>A0A7S9QE02_9RHOB</name>
<dbReference type="AlphaFoldDB" id="A0A7S9QE02"/>
<feature type="compositionally biased region" description="Basic and acidic residues" evidence="7">
    <location>
        <begin position="27"/>
        <end position="38"/>
    </location>
</feature>
<dbReference type="GO" id="GO:0006352">
    <property type="term" value="P:DNA-templated transcription initiation"/>
    <property type="evidence" value="ECO:0007669"/>
    <property type="project" value="InterPro"/>
</dbReference>
<dbReference type="Gene3D" id="1.10.10.10">
    <property type="entry name" value="Winged helix-like DNA-binding domain superfamily/Winged helix DNA-binding domain"/>
    <property type="match status" value="1"/>
</dbReference>
<comment type="similarity">
    <text evidence="1 6">Belongs to the sigma-70 factor family. ECF subfamily.</text>
</comment>
<dbReference type="InterPro" id="IPR013325">
    <property type="entry name" value="RNA_pol_sigma_r2"/>
</dbReference>
<dbReference type="InterPro" id="IPR036388">
    <property type="entry name" value="WH-like_DNA-bd_sf"/>
</dbReference>
<evidence type="ECO:0000313" key="11">
    <source>
        <dbReference type="Proteomes" id="UP000594800"/>
    </source>
</evidence>
<organism evidence="10 11">
    <name type="scientific">Pontivivens ytuae</name>
    <dbReference type="NCBI Taxonomy" id="2789856"/>
    <lineage>
        <taxon>Bacteria</taxon>
        <taxon>Pseudomonadati</taxon>
        <taxon>Pseudomonadota</taxon>
        <taxon>Alphaproteobacteria</taxon>
        <taxon>Rhodobacterales</taxon>
        <taxon>Paracoccaceae</taxon>
        <taxon>Pontivivens</taxon>
    </lineage>
</organism>
<dbReference type="CDD" id="cd06171">
    <property type="entry name" value="Sigma70_r4"/>
    <property type="match status" value="1"/>
</dbReference>
<dbReference type="InterPro" id="IPR013324">
    <property type="entry name" value="RNA_pol_sigma_r3/r4-like"/>
</dbReference>
<dbReference type="PANTHER" id="PTHR43133:SF62">
    <property type="entry name" value="RNA POLYMERASE SIGMA FACTOR SIGZ"/>
    <property type="match status" value="1"/>
</dbReference>
<feature type="region of interest" description="Disordered" evidence="7">
    <location>
        <begin position="138"/>
        <end position="163"/>
    </location>
</feature>
<gene>
    <name evidence="10" type="ORF">I0K15_06760</name>
</gene>
<dbReference type="GO" id="GO:0016987">
    <property type="term" value="F:sigma factor activity"/>
    <property type="evidence" value="ECO:0007669"/>
    <property type="project" value="UniProtKB-KW"/>
</dbReference>
<evidence type="ECO:0000256" key="6">
    <source>
        <dbReference type="RuleBase" id="RU000716"/>
    </source>
</evidence>
<proteinExistence type="inferred from homology"/>
<dbReference type="SUPFAM" id="SSF88659">
    <property type="entry name" value="Sigma3 and sigma4 domains of RNA polymerase sigma factors"/>
    <property type="match status" value="1"/>
</dbReference>
<keyword evidence="4 6" id="KW-0238">DNA-binding</keyword>
<dbReference type="Proteomes" id="UP000594800">
    <property type="component" value="Chromosome"/>
</dbReference>
<dbReference type="InterPro" id="IPR007627">
    <property type="entry name" value="RNA_pol_sigma70_r2"/>
</dbReference>
<evidence type="ECO:0000256" key="4">
    <source>
        <dbReference type="ARBA" id="ARBA00023125"/>
    </source>
</evidence>
<dbReference type="Pfam" id="PF08281">
    <property type="entry name" value="Sigma70_r4_2"/>
    <property type="match status" value="1"/>
</dbReference>
<evidence type="ECO:0000256" key="3">
    <source>
        <dbReference type="ARBA" id="ARBA00023082"/>
    </source>
</evidence>
<keyword evidence="5 6" id="KW-0804">Transcription</keyword>
<dbReference type="PANTHER" id="PTHR43133">
    <property type="entry name" value="RNA POLYMERASE ECF-TYPE SIGMA FACTO"/>
    <property type="match status" value="1"/>
</dbReference>
<evidence type="ECO:0000259" key="8">
    <source>
        <dbReference type="Pfam" id="PF04542"/>
    </source>
</evidence>
<evidence type="ECO:0000256" key="2">
    <source>
        <dbReference type="ARBA" id="ARBA00023015"/>
    </source>
</evidence>
<dbReference type="InterPro" id="IPR039425">
    <property type="entry name" value="RNA_pol_sigma-70-like"/>
</dbReference>
<evidence type="ECO:0000313" key="10">
    <source>
        <dbReference type="EMBL" id="QPH55430.1"/>
    </source>
</evidence>
<evidence type="ECO:0000259" key="9">
    <source>
        <dbReference type="Pfam" id="PF08281"/>
    </source>
</evidence>
<dbReference type="InterPro" id="IPR000838">
    <property type="entry name" value="RNA_pol_sigma70_ECF_CS"/>
</dbReference>
<protein>
    <recommendedName>
        <fullName evidence="6">RNA polymerase sigma factor</fullName>
    </recommendedName>
</protein>
<evidence type="ECO:0000256" key="5">
    <source>
        <dbReference type="ARBA" id="ARBA00023163"/>
    </source>
</evidence>
<dbReference type="GO" id="GO:0003677">
    <property type="term" value="F:DNA binding"/>
    <property type="evidence" value="ECO:0007669"/>
    <property type="project" value="UniProtKB-KW"/>
</dbReference>
<keyword evidence="3 6" id="KW-0731">Sigma factor</keyword>
<keyword evidence="11" id="KW-1185">Reference proteome</keyword>